<organism evidence="1 2">
    <name type="scientific">Psychroflexus salarius</name>
    <dbReference type="NCBI Taxonomy" id="1155689"/>
    <lineage>
        <taxon>Bacteria</taxon>
        <taxon>Pseudomonadati</taxon>
        <taxon>Bacteroidota</taxon>
        <taxon>Flavobacteriia</taxon>
        <taxon>Flavobacteriales</taxon>
        <taxon>Flavobacteriaceae</taxon>
        <taxon>Psychroflexus</taxon>
    </lineage>
</organism>
<evidence type="ECO:0000313" key="2">
    <source>
        <dbReference type="Proteomes" id="UP000184462"/>
    </source>
</evidence>
<protein>
    <recommendedName>
        <fullName evidence="3">DUF4286 domain-containing protein</fullName>
    </recommendedName>
</protein>
<dbReference type="RefSeq" id="WP_073193485.1">
    <property type="nucleotide sequence ID" value="NZ_FQTW01000009.1"/>
</dbReference>
<evidence type="ECO:0000313" key="1">
    <source>
        <dbReference type="EMBL" id="SHE92847.1"/>
    </source>
</evidence>
<dbReference type="OrthoDB" id="1121837at2"/>
<reference evidence="1 2" key="1">
    <citation type="submission" date="2016-11" db="EMBL/GenBank/DDBJ databases">
        <authorList>
            <person name="Jaros S."/>
            <person name="Januszkiewicz K."/>
            <person name="Wedrychowicz H."/>
        </authorList>
    </citation>
    <scope>NUCLEOTIDE SEQUENCE [LARGE SCALE GENOMIC DNA]</scope>
    <source>
        <strain evidence="1 2">DSM 25661</strain>
    </source>
</reference>
<sequence length="103" mass="12071">MMFIYNITMQVEASVHQDWYNWVNTSFIPEMLSTKKFTKAVLSEVLQDENQDSFTYSVQFFVPTETHLEAYKQAYASKIEAKISLFKTRVVSFSSTLKIIDQH</sequence>
<keyword evidence="2" id="KW-1185">Reference proteome</keyword>
<dbReference type="Pfam" id="PF14114">
    <property type="entry name" value="DUF4286"/>
    <property type="match status" value="1"/>
</dbReference>
<dbReference type="STRING" id="1155689.SAMN05444278_1098"/>
<gene>
    <name evidence="1" type="ORF">SAMN05444278_1098</name>
</gene>
<dbReference type="EMBL" id="FQTW01000009">
    <property type="protein sequence ID" value="SHE92847.1"/>
    <property type="molecule type" value="Genomic_DNA"/>
</dbReference>
<dbReference type="Proteomes" id="UP000184462">
    <property type="component" value="Unassembled WGS sequence"/>
</dbReference>
<evidence type="ECO:0008006" key="3">
    <source>
        <dbReference type="Google" id="ProtNLM"/>
    </source>
</evidence>
<proteinExistence type="predicted"/>
<accession>A0A1M4XGP7</accession>
<name>A0A1M4XGP7_9FLAO</name>
<dbReference type="AlphaFoldDB" id="A0A1M4XGP7"/>
<dbReference type="InterPro" id="IPR025563">
    <property type="entry name" value="DUF4286"/>
</dbReference>